<gene>
    <name evidence="1" type="ORF">Poly21_57630</name>
</gene>
<dbReference type="EMBL" id="SJPU01000031">
    <property type="protein sequence ID" value="TWU05331.1"/>
    <property type="molecule type" value="Genomic_DNA"/>
</dbReference>
<comment type="caution">
    <text evidence="1">The sequence shown here is derived from an EMBL/GenBank/DDBJ whole genome shotgun (WGS) entry which is preliminary data.</text>
</comment>
<reference evidence="1 2" key="1">
    <citation type="journal article" date="2020" name="Antonie Van Leeuwenhoek">
        <title>Rhodopirellula heiligendammensis sp. nov., Rhodopirellula pilleata sp. nov., and Rhodopirellula solitaria sp. nov. isolated from natural or artificial marine surfaces in Northern Germany and California, USA, and emended description of the genus Rhodopirellula.</title>
        <authorList>
            <person name="Kallscheuer N."/>
            <person name="Wiegand S."/>
            <person name="Jogler M."/>
            <person name="Boedeker C."/>
            <person name="Peeters S.H."/>
            <person name="Rast P."/>
            <person name="Heuer A."/>
            <person name="Jetten M.S.M."/>
            <person name="Rohde M."/>
            <person name="Jogler C."/>
        </authorList>
    </citation>
    <scope>NUCLEOTIDE SEQUENCE [LARGE SCALE GENOMIC DNA]</scope>
    <source>
        <strain evidence="1 2">Poly21</strain>
    </source>
</reference>
<dbReference type="RefSeq" id="WP_302120798.1">
    <property type="nucleotide sequence ID" value="NZ_SJPU01000031.1"/>
</dbReference>
<dbReference type="AlphaFoldDB" id="A0A5C6B171"/>
<keyword evidence="2" id="KW-1185">Reference proteome</keyword>
<name>A0A5C6B171_9BACT</name>
<dbReference type="Proteomes" id="UP000319908">
    <property type="component" value="Unassembled WGS sequence"/>
</dbReference>
<proteinExistence type="predicted"/>
<evidence type="ECO:0000313" key="2">
    <source>
        <dbReference type="Proteomes" id="UP000319908"/>
    </source>
</evidence>
<organism evidence="1 2">
    <name type="scientific">Allorhodopirellula heiligendammensis</name>
    <dbReference type="NCBI Taxonomy" id="2714739"/>
    <lineage>
        <taxon>Bacteria</taxon>
        <taxon>Pseudomonadati</taxon>
        <taxon>Planctomycetota</taxon>
        <taxon>Planctomycetia</taxon>
        <taxon>Pirellulales</taxon>
        <taxon>Pirellulaceae</taxon>
        <taxon>Allorhodopirellula</taxon>
    </lineage>
</organism>
<evidence type="ECO:0000313" key="1">
    <source>
        <dbReference type="EMBL" id="TWU05331.1"/>
    </source>
</evidence>
<protein>
    <submittedName>
        <fullName evidence="1">Uncharacterized protein</fullName>
    </submittedName>
</protein>
<sequence length="321" mass="36840">MAWEKRQNGRKYFYLCRRMPDGRVHKQYLGNGLRAEMESLRLESKAFQKQIDSQLRQRIAELESMAEDYASSTLLLLQAHLYTTGYHNPKSRGWRKRRSVQMIKSAECENQEQEDSDLEPGELVSEQANLEEVVRRCRNGDRDALVTLRRAMQEDPNLFSQLGHIAAKVQTEWVRALSGHDLFERELIFKRARELRQGLIEEGTGSHLERLMVDHVVATHLEQGFHGLIEARCIGKGIELPKFEVEASQRAARRHEKALAALTTIRALAPRMESHVELVSEEPTEEAACEQTTAHAHVHAHAETNRLTAVFDRTQHPVPLN</sequence>
<accession>A0A5C6B171</accession>